<dbReference type="Pfam" id="PF09697">
    <property type="entry name" value="Porph_ging"/>
    <property type="match status" value="1"/>
</dbReference>
<reference evidence="2" key="1">
    <citation type="submission" date="2016-07" db="EMBL/GenBank/DDBJ databases">
        <authorList>
            <person name="Florea S."/>
            <person name="Webb J.S."/>
            <person name="Jaromczyk J."/>
            <person name="Schardl C.L."/>
        </authorList>
    </citation>
    <scope>NUCLEOTIDE SEQUENCE [LARGE SCALE GENOMIC DNA]</scope>
    <source>
        <strain evidence="2">CC-VM-7</strain>
    </source>
</reference>
<comment type="caution">
    <text evidence="1">The sequence shown here is derived from an EMBL/GenBank/DDBJ whole genome shotgun (WGS) entry which is preliminary data.</text>
</comment>
<organism evidence="1 2">
    <name type="scientific">Chryseobacterium arthrosphaerae</name>
    <dbReference type="NCBI Taxonomy" id="651561"/>
    <lineage>
        <taxon>Bacteria</taxon>
        <taxon>Pseudomonadati</taxon>
        <taxon>Bacteroidota</taxon>
        <taxon>Flavobacteriia</taxon>
        <taxon>Flavobacteriales</taxon>
        <taxon>Weeksellaceae</taxon>
        <taxon>Chryseobacterium group</taxon>
        <taxon>Chryseobacterium</taxon>
    </lineage>
</organism>
<proteinExistence type="predicted"/>
<dbReference type="GeneID" id="78305193"/>
<accession>A0A1B8ZMV8</accession>
<dbReference type="STRING" id="651561.BBI00_00695"/>
<evidence type="ECO:0000313" key="1">
    <source>
        <dbReference type="EMBL" id="OCA72946.1"/>
    </source>
</evidence>
<dbReference type="NCBIfam" id="TIGR01200">
    <property type="entry name" value="GLPGLI"/>
    <property type="match status" value="1"/>
</dbReference>
<evidence type="ECO:0008006" key="3">
    <source>
        <dbReference type="Google" id="ProtNLM"/>
    </source>
</evidence>
<evidence type="ECO:0000313" key="2">
    <source>
        <dbReference type="Proteomes" id="UP000093432"/>
    </source>
</evidence>
<dbReference type="RefSeq" id="WP_065396959.1">
    <property type="nucleotide sequence ID" value="NZ_CP073074.1"/>
</dbReference>
<sequence length="279" mass="32519">MKYFFFLLFLLAEGLTAQNKRFIYQYTFIPDSTNKAGVMKEFMFLDVSDGGSSFFSQRKYQSDSTMIAPANKGKMIMPPMDLQVLYTIEKKGDKIFYKTLGSSAQMKIKVNEDRKMDWKILNDRQKILNYDAQKASLKFGGRTWNAWFTQAIPMQDGPYKFHGLPGLIVKIEDTTASHIFELVGIANLPDDYSYPERYQFLKEVEFNRAEYQKYYTKYRKDPAAIEKQLYIEGRIPDQRDHTGNFRTGAQVLRDIEIAAKENVKKDNNIIEIDMLKTVQ</sequence>
<protein>
    <recommendedName>
        <fullName evidence="3">GLPGLI family protein</fullName>
    </recommendedName>
</protein>
<dbReference type="EMBL" id="MAYG01000001">
    <property type="protein sequence ID" value="OCA72946.1"/>
    <property type="molecule type" value="Genomic_DNA"/>
</dbReference>
<dbReference type="InterPro" id="IPR005901">
    <property type="entry name" value="GLPGLI"/>
</dbReference>
<gene>
    <name evidence="1" type="ORF">BBI00_00695</name>
</gene>
<dbReference type="Proteomes" id="UP000093432">
    <property type="component" value="Unassembled WGS sequence"/>
</dbReference>
<dbReference type="AlphaFoldDB" id="A0A1B8ZMV8"/>
<name>A0A1B8ZMV8_9FLAO</name>